<dbReference type="Proteomes" id="UP001597545">
    <property type="component" value="Unassembled WGS sequence"/>
</dbReference>
<sequence length="172" mass="17770">MKSKLILTLLVFVAICVGQRVHAQTDNTDPVNVSIDLTAPVISINLGGTPDVLFTYDDAADYTVAQTVSKPGHLVVVSNEPYSITVAASAAFAPAGGPGLDVVTINAEPATANGATLTEATLATGDALLVTDAPPSNNAVYNVDYTIEDATTLLDVTRAVYTTTVVYTATQL</sequence>
<organism evidence="2 3">
    <name type="scientific">Sphingobacterium suaedae</name>
    <dbReference type="NCBI Taxonomy" id="1686402"/>
    <lineage>
        <taxon>Bacteria</taxon>
        <taxon>Pseudomonadati</taxon>
        <taxon>Bacteroidota</taxon>
        <taxon>Sphingobacteriia</taxon>
        <taxon>Sphingobacteriales</taxon>
        <taxon>Sphingobacteriaceae</taxon>
        <taxon>Sphingobacterium</taxon>
    </lineage>
</organism>
<keyword evidence="1" id="KW-0732">Signal</keyword>
<protein>
    <recommendedName>
        <fullName evidence="4">DUF4397 domain-containing protein</fullName>
    </recommendedName>
</protein>
<keyword evidence="3" id="KW-1185">Reference proteome</keyword>
<accession>A0ABW5KPE6</accession>
<proteinExistence type="predicted"/>
<reference evidence="3" key="1">
    <citation type="journal article" date="2019" name="Int. J. Syst. Evol. Microbiol.">
        <title>The Global Catalogue of Microorganisms (GCM) 10K type strain sequencing project: providing services to taxonomists for standard genome sequencing and annotation.</title>
        <authorList>
            <consortium name="The Broad Institute Genomics Platform"/>
            <consortium name="The Broad Institute Genome Sequencing Center for Infectious Disease"/>
            <person name="Wu L."/>
            <person name="Ma J."/>
        </authorList>
    </citation>
    <scope>NUCLEOTIDE SEQUENCE [LARGE SCALE GENOMIC DNA]</scope>
    <source>
        <strain evidence="3">KCTC 42662</strain>
    </source>
</reference>
<feature type="chain" id="PRO_5047423487" description="DUF4397 domain-containing protein" evidence="1">
    <location>
        <begin position="24"/>
        <end position="172"/>
    </location>
</feature>
<evidence type="ECO:0000313" key="2">
    <source>
        <dbReference type="EMBL" id="MFD2549477.1"/>
    </source>
</evidence>
<evidence type="ECO:0000313" key="3">
    <source>
        <dbReference type="Proteomes" id="UP001597545"/>
    </source>
</evidence>
<gene>
    <name evidence="2" type="ORF">ACFSR5_17645</name>
</gene>
<evidence type="ECO:0008006" key="4">
    <source>
        <dbReference type="Google" id="ProtNLM"/>
    </source>
</evidence>
<comment type="caution">
    <text evidence="2">The sequence shown here is derived from an EMBL/GenBank/DDBJ whole genome shotgun (WGS) entry which is preliminary data.</text>
</comment>
<dbReference type="EMBL" id="JBHULR010000015">
    <property type="protein sequence ID" value="MFD2549477.1"/>
    <property type="molecule type" value="Genomic_DNA"/>
</dbReference>
<dbReference type="RefSeq" id="WP_380905794.1">
    <property type="nucleotide sequence ID" value="NZ_JBHUEG010000012.1"/>
</dbReference>
<feature type="signal peptide" evidence="1">
    <location>
        <begin position="1"/>
        <end position="23"/>
    </location>
</feature>
<evidence type="ECO:0000256" key="1">
    <source>
        <dbReference type="SAM" id="SignalP"/>
    </source>
</evidence>
<name>A0ABW5KPE6_9SPHI</name>